<protein>
    <submittedName>
        <fullName evidence="1">Uncharacterized protein</fullName>
    </submittedName>
</protein>
<sequence length="146" mass="16659">MKEKKGQSARGTYLFLAATYPRLATLPLRNPRRLLLVGVRKISDSPLGPKNNLLKLHASLTKVRREDLISSFISICLSPASAIQSDISFPPSSFDFSHLRSDLAKGVQRDNKRFVINKKSHRILYPSVLDPHLRQFYLVMKERPYP</sequence>
<evidence type="ECO:0000313" key="2">
    <source>
        <dbReference type="Proteomes" id="UP001371456"/>
    </source>
</evidence>
<dbReference type="Proteomes" id="UP001371456">
    <property type="component" value="Unassembled WGS sequence"/>
</dbReference>
<gene>
    <name evidence="1" type="ORF">RDI58_014884</name>
</gene>
<evidence type="ECO:0000313" key="1">
    <source>
        <dbReference type="EMBL" id="KAK6786359.1"/>
    </source>
</evidence>
<reference evidence="1 2" key="1">
    <citation type="submission" date="2024-02" db="EMBL/GenBank/DDBJ databases">
        <title>de novo genome assembly of Solanum bulbocastanum strain 11H21.</title>
        <authorList>
            <person name="Hosaka A.J."/>
        </authorList>
    </citation>
    <scope>NUCLEOTIDE SEQUENCE [LARGE SCALE GENOMIC DNA]</scope>
    <source>
        <tissue evidence="1">Young leaves</tissue>
    </source>
</reference>
<dbReference type="EMBL" id="JBANQN010000006">
    <property type="protein sequence ID" value="KAK6786359.1"/>
    <property type="molecule type" value="Genomic_DNA"/>
</dbReference>
<dbReference type="AlphaFoldDB" id="A0AAN8TE92"/>
<proteinExistence type="predicted"/>
<keyword evidence="2" id="KW-1185">Reference proteome</keyword>
<comment type="caution">
    <text evidence="1">The sequence shown here is derived from an EMBL/GenBank/DDBJ whole genome shotgun (WGS) entry which is preliminary data.</text>
</comment>
<accession>A0AAN8TE92</accession>
<organism evidence="1 2">
    <name type="scientific">Solanum bulbocastanum</name>
    <name type="common">Wild potato</name>
    <dbReference type="NCBI Taxonomy" id="147425"/>
    <lineage>
        <taxon>Eukaryota</taxon>
        <taxon>Viridiplantae</taxon>
        <taxon>Streptophyta</taxon>
        <taxon>Embryophyta</taxon>
        <taxon>Tracheophyta</taxon>
        <taxon>Spermatophyta</taxon>
        <taxon>Magnoliopsida</taxon>
        <taxon>eudicotyledons</taxon>
        <taxon>Gunneridae</taxon>
        <taxon>Pentapetalae</taxon>
        <taxon>asterids</taxon>
        <taxon>lamiids</taxon>
        <taxon>Solanales</taxon>
        <taxon>Solanaceae</taxon>
        <taxon>Solanoideae</taxon>
        <taxon>Solaneae</taxon>
        <taxon>Solanum</taxon>
    </lineage>
</organism>
<name>A0AAN8TE92_SOLBU</name>